<dbReference type="SUPFAM" id="SSF52980">
    <property type="entry name" value="Restriction endonuclease-like"/>
    <property type="match status" value="1"/>
</dbReference>
<evidence type="ECO:0000313" key="1">
    <source>
        <dbReference type="EMBL" id="CEA01027.1"/>
    </source>
</evidence>
<dbReference type="PATRIC" id="fig|1461581.3.peg.265"/>
<dbReference type="InterPro" id="IPR038590">
    <property type="entry name" value="YaeQ_sf"/>
</dbReference>
<dbReference type="Pfam" id="PF07152">
    <property type="entry name" value="YaeQ"/>
    <property type="match status" value="1"/>
</dbReference>
<accession>A0A078M6M8</accession>
<proteinExistence type="predicted"/>
<dbReference type="RefSeq" id="WP_044497908.1">
    <property type="nucleotide sequence ID" value="NZ_LK391969.1"/>
</dbReference>
<dbReference type="EMBL" id="LM997413">
    <property type="protein sequence ID" value="CEA01027.1"/>
    <property type="molecule type" value="Genomic_DNA"/>
</dbReference>
<organism evidence="1">
    <name type="scientific">Pseudomonas saudimassiliensis</name>
    <dbReference type="NCBI Taxonomy" id="1461581"/>
    <lineage>
        <taxon>Bacteria</taxon>
        <taxon>Pseudomonadati</taxon>
        <taxon>Pseudomonadota</taxon>
        <taxon>Gammaproteobacteria</taxon>
        <taxon>Pseudomonadales</taxon>
        <taxon>Pseudomonadaceae</taxon>
        <taxon>Pseudomonas</taxon>
    </lineage>
</organism>
<sequence length="179" mass="20300">MALQSVPCKVQLNITDTDRGIYEDLRITVARHPSETGQRLAARILAYALWYQERLAFGRGLSEVDEPALWHKSLDDRIEHWIEVGQPDADRLTWCSRRAERVSLLAYGNTRVWASKMIPAVANLKNLNITALPQEPLDALAAELGRTIEWGVMISDGVLYVSDADTQHEFALEWLMGER</sequence>
<dbReference type="Gene3D" id="3.10.640.10">
    <property type="entry name" value="Restriction endonuclease-like alpha-beta roll domain"/>
    <property type="match status" value="1"/>
</dbReference>
<dbReference type="AlphaFoldDB" id="A0A078M6M8"/>
<dbReference type="EMBL" id="LK391969">
    <property type="protein sequence ID" value="CEF25368.1"/>
    <property type="molecule type" value="Genomic_DNA"/>
</dbReference>
<gene>
    <name evidence="1" type="ORF">BN1049_00270</name>
</gene>
<dbReference type="PANTHER" id="PTHR38784">
    <property type="entry name" value="SUCROSE PHOSPHORYLASE"/>
    <property type="match status" value="1"/>
</dbReference>
<reference evidence="1" key="1">
    <citation type="submission" date="2014-07" db="EMBL/GenBank/DDBJ databases">
        <authorList>
            <person name="Urmite Genomes Urmite Genomes"/>
        </authorList>
    </citation>
    <scope>NUCLEOTIDE SEQUENCE</scope>
    <source>
        <strain evidence="1">12M76_air</strain>
    </source>
</reference>
<dbReference type="OrthoDB" id="5293309at2"/>
<dbReference type="InterPro" id="IPR009822">
    <property type="entry name" value="YaeQ"/>
</dbReference>
<protein>
    <submittedName>
        <fullName evidence="1">YaeQ family protein</fullName>
    </submittedName>
</protein>
<dbReference type="SMART" id="SM01322">
    <property type="entry name" value="YaeQ"/>
    <property type="match status" value="1"/>
</dbReference>
<dbReference type="PIRSF" id="PIRSF011484">
    <property type="entry name" value="YaeQ"/>
    <property type="match status" value="1"/>
</dbReference>
<dbReference type="PANTHER" id="PTHR38784:SF1">
    <property type="entry name" value="SUCROSE PHOSPHORYLASE"/>
    <property type="match status" value="1"/>
</dbReference>
<dbReference type="InterPro" id="IPR011335">
    <property type="entry name" value="Restrct_endonuc-II-like"/>
</dbReference>
<name>A0A078M6M8_9PSED</name>